<dbReference type="PANTHER" id="PTHR32194">
    <property type="entry name" value="METALLOPROTEASE TLDD"/>
    <property type="match status" value="1"/>
</dbReference>
<reference evidence="15 16" key="1">
    <citation type="submission" date="2019-11" db="EMBL/GenBank/DDBJ databases">
        <title>Using colonization assays and comparative genomics to discover symbiosis behaviors and factors in Vibrio fischeri.</title>
        <authorList>
            <person name="Bongrand C."/>
            <person name="Moriano-Gutierrez S."/>
            <person name="Arevalo P."/>
            <person name="Mcfall-Ngai M."/>
            <person name="Visick K."/>
            <person name="Polz M.F."/>
            <person name="Ruby E.G."/>
        </authorList>
    </citation>
    <scope>NUCLEOTIDE SEQUENCE [LARGE SCALE GENOMIC DNA]</scope>
    <source>
        <strain evidence="16">emors.3.2</strain>
    </source>
</reference>
<dbReference type="EC" id="3.4.25.2" evidence="12 14"/>
<dbReference type="PROSITE" id="PS51476">
    <property type="entry name" value="PROTEASOME_BETA_2"/>
    <property type="match status" value="1"/>
</dbReference>
<evidence type="ECO:0000256" key="2">
    <source>
        <dbReference type="ARBA" id="ARBA00006053"/>
    </source>
</evidence>
<evidence type="ECO:0000256" key="9">
    <source>
        <dbReference type="ARBA" id="ARBA00023053"/>
    </source>
</evidence>
<dbReference type="CDD" id="cd01913">
    <property type="entry name" value="protease_HslV"/>
    <property type="match status" value="1"/>
</dbReference>
<organism evidence="15 16">
    <name type="scientific">Aliivibrio fischeri</name>
    <name type="common">Vibrio fischeri</name>
    <dbReference type="NCBI Taxonomy" id="668"/>
    <lineage>
        <taxon>Bacteria</taxon>
        <taxon>Pseudomonadati</taxon>
        <taxon>Pseudomonadota</taxon>
        <taxon>Gammaproteobacteria</taxon>
        <taxon>Vibrionales</taxon>
        <taxon>Vibrionaceae</taxon>
        <taxon>Aliivibrio</taxon>
    </lineage>
</organism>
<keyword evidence="5 14" id="KW-0645">Protease</keyword>
<comment type="subunit">
    <text evidence="11 14">A double ring-shaped homohexamer of HslV is capped on each side by a ring-shaped HslU homohexamer. The assembly of the HslU/HslV complex is dependent on binding of ATP.</text>
</comment>
<dbReference type="AlphaFoldDB" id="A0A6N3Z7J6"/>
<sequence>MKMVVLLSFIDAIEKEVLLVTTIVSVRREGKVVVAGDGQASQGDMIAKGNVKKVRRLYNDSVLVGFAGSTADAFILFDLCERKLEMHQGNLTKAAVELAKEWRSDRALRRLEAMLIVADKTTSLIISGTGDLINADNDLLTIGSGGYFARSAATALLENTDLDAREIATKALTIAGDIDVYTNHNHTVEELNA</sequence>
<dbReference type="GO" id="GO:0004298">
    <property type="term" value="F:threonine-type endopeptidase activity"/>
    <property type="evidence" value="ECO:0007669"/>
    <property type="project" value="UniProtKB-KW"/>
</dbReference>
<dbReference type="NCBIfam" id="NF003964">
    <property type="entry name" value="PRK05456.1"/>
    <property type="match status" value="1"/>
</dbReference>
<protein>
    <recommendedName>
        <fullName evidence="13 14">ATP-dependent protease subunit HslV</fullName>
        <ecNumber evidence="12 14">3.4.25.2</ecNumber>
    </recommendedName>
</protein>
<evidence type="ECO:0000256" key="13">
    <source>
        <dbReference type="ARBA" id="ARBA00074399"/>
    </source>
</evidence>
<evidence type="ECO:0000256" key="7">
    <source>
        <dbReference type="ARBA" id="ARBA00022723"/>
    </source>
</evidence>
<comment type="activity regulation">
    <text evidence="14">Allosterically activated by HslU binding.</text>
</comment>
<dbReference type="Proteomes" id="UP000435323">
    <property type="component" value="Unassembled WGS sequence"/>
</dbReference>
<keyword evidence="4 14" id="KW-0021">Allosteric enzyme</keyword>
<feature type="binding site" evidence="14">
    <location>
        <position position="179"/>
    </location>
    <ligand>
        <name>Na(+)</name>
        <dbReference type="ChEBI" id="CHEBI:29101"/>
    </ligand>
</feature>
<accession>A0A6N3Z7J6</accession>
<evidence type="ECO:0000313" key="15">
    <source>
        <dbReference type="EMBL" id="MUK45603.1"/>
    </source>
</evidence>
<evidence type="ECO:0000256" key="11">
    <source>
        <dbReference type="ARBA" id="ARBA00064434"/>
    </source>
</evidence>
<dbReference type="GO" id="GO:0009376">
    <property type="term" value="C:HslUV protease complex"/>
    <property type="evidence" value="ECO:0007669"/>
    <property type="project" value="UniProtKB-UniRule"/>
</dbReference>
<dbReference type="PANTHER" id="PTHR32194:SF0">
    <property type="entry name" value="ATP-DEPENDENT PROTEASE SUBUNIT HSLV"/>
    <property type="match status" value="1"/>
</dbReference>
<keyword evidence="8 14" id="KW-0378">Hydrolase</keyword>
<dbReference type="Gene3D" id="3.60.20.10">
    <property type="entry name" value="Glutamine Phosphoribosylpyrophosphate, subunit 1, domain 1"/>
    <property type="match status" value="1"/>
</dbReference>
<feature type="binding site" evidence="14">
    <location>
        <position position="176"/>
    </location>
    <ligand>
        <name>Na(+)</name>
        <dbReference type="ChEBI" id="CHEBI:29101"/>
    </ligand>
</feature>
<comment type="caution">
    <text evidence="15">The sequence shown here is derived from an EMBL/GenBank/DDBJ whole genome shotgun (WGS) entry which is preliminary data.</text>
</comment>
<comment type="function">
    <text evidence="14">Protease subunit of a proteasome-like degradation complex believed to be a general protein degrading machinery.</text>
</comment>
<dbReference type="HAMAP" id="MF_00248">
    <property type="entry name" value="HslV"/>
    <property type="match status" value="1"/>
</dbReference>
<evidence type="ECO:0000256" key="10">
    <source>
        <dbReference type="ARBA" id="ARBA00052385"/>
    </source>
</evidence>
<dbReference type="GO" id="GO:0046872">
    <property type="term" value="F:metal ion binding"/>
    <property type="evidence" value="ECO:0007669"/>
    <property type="project" value="UniProtKB-KW"/>
</dbReference>
<evidence type="ECO:0000256" key="4">
    <source>
        <dbReference type="ARBA" id="ARBA00022533"/>
    </source>
</evidence>
<keyword evidence="7 14" id="KW-0479">Metal-binding</keyword>
<dbReference type="InterPro" id="IPR022281">
    <property type="entry name" value="ATP-dep_Prtase_HsIV_su"/>
</dbReference>
<dbReference type="InterPro" id="IPR023333">
    <property type="entry name" value="Proteasome_suB-type"/>
</dbReference>
<evidence type="ECO:0000313" key="16">
    <source>
        <dbReference type="Proteomes" id="UP000435323"/>
    </source>
</evidence>
<feature type="active site" evidence="14">
    <location>
        <position position="21"/>
    </location>
</feature>
<comment type="subcellular location">
    <subcellularLocation>
        <location evidence="1 14">Cytoplasm</location>
    </subcellularLocation>
</comment>
<dbReference type="SUPFAM" id="SSF56235">
    <property type="entry name" value="N-terminal nucleophile aminohydrolases (Ntn hydrolases)"/>
    <property type="match status" value="1"/>
</dbReference>
<evidence type="ECO:0000256" key="3">
    <source>
        <dbReference type="ARBA" id="ARBA00022490"/>
    </source>
</evidence>
<keyword evidence="9 14" id="KW-0915">Sodium</keyword>
<evidence type="ECO:0000256" key="6">
    <source>
        <dbReference type="ARBA" id="ARBA00022698"/>
    </source>
</evidence>
<proteinExistence type="inferred from homology"/>
<dbReference type="EMBL" id="WOBO01000008">
    <property type="protein sequence ID" value="MUK45603.1"/>
    <property type="molecule type" value="Genomic_DNA"/>
</dbReference>
<feature type="binding site" evidence="14">
    <location>
        <position position="182"/>
    </location>
    <ligand>
        <name>Na(+)</name>
        <dbReference type="ChEBI" id="CHEBI:29101"/>
    </ligand>
</feature>
<dbReference type="Pfam" id="PF00227">
    <property type="entry name" value="Proteasome"/>
    <property type="match status" value="1"/>
</dbReference>
<dbReference type="InterPro" id="IPR029055">
    <property type="entry name" value="Ntn_hydrolases_N"/>
</dbReference>
<keyword evidence="3 14" id="KW-0963">Cytoplasm</keyword>
<comment type="catalytic activity">
    <reaction evidence="10 14">
        <text>ATP-dependent cleavage of peptide bonds with broad specificity.</text>
        <dbReference type="EC" id="3.4.25.2"/>
    </reaction>
</comment>
<evidence type="ECO:0000256" key="8">
    <source>
        <dbReference type="ARBA" id="ARBA00022801"/>
    </source>
</evidence>
<dbReference type="GO" id="GO:0005839">
    <property type="term" value="C:proteasome core complex"/>
    <property type="evidence" value="ECO:0007669"/>
    <property type="project" value="InterPro"/>
</dbReference>
<dbReference type="InterPro" id="IPR001353">
    <property type="entry name" value="Proteasome_sua/b"/>
</dbReference>
<evidence type="ECO:0000256" key="5">
    <source>
        <dbReference type="ARBA" id="ARBA00022670"/>
    </source>
</evidence>
<evidence type="ECO:0000256" key="12">
    <source>
        <dbReference type="ARBA" id="ARBA00066335"/>
    </source>
</evidence>
<evidence type="ECO:0000256" key="1">
    <source>
        <dbReference type="ARBA" id="ARBA00004496"/>
    </source>
</evidence>
<dbReference type="NCBIfam" id="TIGR03692">
    <property type="entry name" value="ATP_dep_HslV"/>
    <property type="match status" value="1"/>
</dbReference>
<keyword evidence="6 14" id="KW-0888">Threonine protease</keyword>
<dbReference type="FunFam" id="3.60.20.10:FF:000002">
    <property type="entry name" value="ATP-dependent protease subunit HslV"/>
    <property type="match status" value="1"/>
</dbReference>
<dbReference type="PIRSF" id="PIRSF039093">
    <property type="entry name" value="HslV"/>
    <property type="match status" value="1"/>
</dbReference>
<comment type="similarity">
    <text evidence="2 14">Belongs to the peptidase T1B family. HslV subfamily.</text>
</comment>
<gene>
    <name evidence="14 15" type="primary">hslV</name>
    <name evidence="15" type="ORF">GNP77_09440</name>
</gene>
<evidence type="ECO:0000256" key="14">
    <source>
        <dbReference type="HAMAP-Rule" id="MF_00248"/>
    </source>
</evidence>
<name>A0A6N3Z7J6_ALIFS</name>
<dbReference type="GO" id="GO:0051603">
    <property type="term" value="P:proteolysis involved in protein catabolic process"/>
    <property type="evidence" value="ECO:0007669"/>
    <property type="project" value="InterPro"/>
</dbReference>